<dbReference type="PANTHER" id="PTHR42791:SF1">
    <property type="entry name" value="N-ACETYLTRANSFERASE DOMAIN-CONTAINING PROTEIN"/>
    <property type="match status" value="1"/>
</dbReference>
<dbReference type="EMBL" id="VFPA01000002">
    <property type="protein sequence ID" value="TQM11451.1"/>
    <property type="molecule type" value="Genomic_DNA"/>
</dbReference>
<evidence type="ECO:0000259" key="1">
    <source>
        <dbReference type="PROSITE" id="PS51186"/>
    </source>
</evidence>
<dbReference type="InterPro" id="IPR052523">
    <property type="entry name" value="Trichothecene_AcTrans"/>
</dbReference>
<dbReference type="PANTHER" id="PTHR42791">
    <property type="entry name" value="GNAT FAMILY ACETYLTRANSFERASE"/>
    <property type="match status" value="1"/>
</dbReference>
<reference evidence="2 3" key="1">
    <citation type="submission" date="2019-06" db="EMBL/GenBank/DDBJ databases">
        <title>Sequencing the genomes of 1000 actinobacteria strains.</title>
        <authorList>
            <person name="Klenk H.-P."/>
        </authorList>
    </citation>
    <scope>NUCLEOTIDE SEQUENCE [LARGE SCALE GENOMIC DNA]</scope>
    <source>
        <strain evidence="2 3">DSM 45301</strain>
    </source>
</reference>
<dbReference type="Pfam" id="PF13508">
    <property type="entry name" value="Acetyltransf_7"/>
    <property type="match status" value="1"/>
</dbReference>
<dbReference type="PROSITE" id="PS51186">
    <property type="entry name" value="GNAT"/>
    <property type="match status" value="1"/>
</dbReference>
<dbReference type="Proteomes" id="UP000315677">
    <property type="component" value="Unassembled WGS sequence"/>
</dbReference>
<dbReference type="AlphaFoldDB" id="A0A543DQ38"/>
<keyword evidence="2" id="KW-0808">Transferase</keyword>
<dbReference type="SUPFAM" id="SSF55729">
    <property type="entry name" value="Acyl-CoA N-acyltransferases (Nat)"/>
    <property type="match status" value="1"/>
</dbReference>
<dbReference type="GO" id="GO:0016747">
    <property type="term" value="F:acyltransferase activity, transferring groups other than amino-acyl groups"/>
    <property type="evidence" value="ECO:0007669"/>
    <property type="project" value="InterPro"/>
</dbReference>
<evidence type="ECO:0000313" key="2">
    <source>
        <dbReference type="EMBL" id="TQM11451.1"/>
    </source>
</evidence>
<gene>
    <name evidence="2" type="ORF">FB558_4014</name>
</gene>
<protein>
    <submittedName>
        <fullName evidence="2">Acetyltransferase (GNAT) family protein</fullName>
    </submittedName>
</protein>
<organism evidence="2 3">
    <name type="scientific">Pseudonocardia kunmingensis</name>
    <dbReference type="NCBI Taxonomy" id="630975"/>
    <lineage>
        <taxon>Bacteria</taxon>
        <taxon>Bacillati</taxon>
        <taxon>Actinomycetota</taxon>
        <taxon>Actinomycetes</taxon>
        <taxon>Pseudonocardiales</taxon>
        <taxon>Pseudonocardiaceae</taxon>
        <taxon>Pseudonocardia</taxon>
    </lineage>
</organism>
<comment type="caution">
    <text evidence="2">The sequence shown here is derived from an EMBL/GenBank/DDBJ whole genome shotgun (WGS) entry which is preliminary data.</text>
</comment>
<accession>A0A543DQ38</accession>
<name>A0A543DQ38_9PSEU</name>
<dbReference type="InterPro" id="IPR016181">
    <property type="entry name" value="Acyl_CoA_acyltransferase"/>
</dbReference>
<dbReference type="Gene3D" id="3.40.630.30">
    <property type="match status" value="1"/>
</dbReference>
<dbReference type="CDD" id="cd04301">
    <property type="entry name" value="NAT_SF"/>
    <property type="match status" value="1"/>
</dbReference>
<sequence length="218" mass="24219">MNHQITVRRPAPTELPAVAEAYARANLNDPVLSWVIRDEDARRRFTTGSGSPMMEAYLHGISESGGLVIAADPSGTVVGISLWERNDPSRHTGEGLISNSADGTEFIDQAYGEHAHRMKLLMELTSRWRPRADAYWYLLNIVVDPDRRSQGIGGLMLRDHLQRVDDGGMPACLEASSPLNRKLYERFGFTDLGDPIRLPDGPALQPMWRHPADHGPTV</sequence>
<feature type="domain" description="N-acetyltransferase" evidence="1">
    <location>
        <begin position="5"/>
        <end position="211"/>
    </location>
</feature>
<evidence type="ECO:0000313" key="3">
    <source>
        <dbReference type="Proteomes" id="UP000315677"/>
    </source>
</evidence>
<keyword evidence="3" id="KW-1185">Reference proteome</keyword>
<proteinExistence type="predicted"/>
<dbReference type="InterPro" id="IPR000182">
    <property type="entry name" value="GNAT_dom"/>
</dbReference>
<dbReference type="RefSeq" id="WP_170231418.1">
    <property type="nucleotide sequence ID" value="NZ_VFPA01000002.1"/>
</dbReference>